<comment type="caution">
    <text evidence="2">The sequence shown here is derived from an EMBL/GenBank/DDBJ whole genome shotgun (WGS) entry which is preliminary data.</text>
</comment>
<accession>X1SNS4</accession>
<feature type="non-terminal residue" evidence="2">
    <location>
        <position position="63"/>
    </location>
</feature>
<evidence type="ECO:0000256" key="1">
    <source>
        <dbReference type="SAM" id="MobiDB-lite"/>
    </source>
</evidence>
<dbReference type="EMBL" id="BARW01000788">
    <property type="protein sequence ID" value="GAI69449.1"/>
    <property type="molecule type" value="Genomic_DNA"/>
</dbReference>
<sequence length="63" mass="7022">MRRRDTIQGPRTSGIASDVIRRRGGGPARSDIDYVATFCQFGPSSFNLGLWDEIGIDEGVYMR</sequence>
<name>X1SNS4_9ZZZZ</name>
<dbReference type="AlphaFoldDB" id="X1SNS4"/>
<gene>
    <name evidence="2" type="ORF">S12H4_02971</name>
</gene>
<evidence type="ECO:0000313" key="2">
    <source>
        <dbReference type="EMBL" id="GAI69449.1"/>
    </source>
</evidence>
<feature type="region of interest" description="Disordered" evidence="1">
    <location>
        <begin position="1"/>
        <end position="26"/>
    </location>
</feature>
<reference evidence="2" key="1">
    <citation type="journal article" date="2014" name="Front. Microbiol.">
        <title>High frequency of phylogenetically diverse reductive dehalogenase-homologous genes in deep subseafloor sedimentary metagenomes.</title>
        <authorList>
            <person name="Kawai M."/>
            <person name="Futagami T."/>
            <person name="Toyoda A."/>
            <person name="Takaki Y."/>
            <person name="Nishi S."/>
            <person name="Hori S."/>
            <person name="Arai W."/>
            <person name="Tsubouchi T."/>
            <person name="Morono Y."/>
            <person name="Uchiyama I."/>
            <person name="Ito T."/>
            <person name="Fujiyama A."/>
            <person name="Inagaki F."/>
            <person name="Takami H."/>
        </authorList>
    </citation>
    <scope>NUCLEOTIDE SEQUENCE</scope>
    <source>
        <strain evidence="2">Expedition CK06-06</strain>
    </source>
</reference>
<proteinExistence type="predicted"/>
<protein>
    <submittedName>
        <fullName evidence="2">Uncharacterized protein</fullName>
    </submittedName>
</protein>
<organism evidence="2">
    <name type="scientific">marine sediment metagenome</name>
    <dbReference type="NCBI Taxonomy" id="412755"/>
    <lineage>
        <taxon>unclassified sequences</taxon>
        <taxon>metagenomes</taxon>
        <taxon>ecological metagenomes</taxon>
    </lineage>
</organism>